<gene>
    <name evidence="1" type="ORF">NKR19_g3607</name>
</gene>
<comment type="caution">
    <text evidence="1">The sequence shown here is derived from an EMBL/GenBank/DDBJ whole genome shotgun (WGS) entry which is preliminary data.</text>
</comment>
<evidence type="ECO:0000313" key="2">
    <source>
        <dbReference type="Proteomes" id="UP001174691"/>
    </source>
</evidence>
<dbReference type="EMBL" id="JANBVN010000041">
    <property type="protein sequence ID" value="KAJ9158111.1"/>
    <property type="molecule type" value="Genomic_DNA"/>
</dbReference>
<keyword evidence="2" id="KW-1185">Reference proteome</keyword>
<evidence type="ECO:0000313" key="1">
    <source>
        <dbReference type="EMBL" id="KAJ9158111.1"/>
    </source>
</evidence>
<accession>A0AA38VLW7</accession>
<dbReference type="InterPro" id="IPR021833">
    <property type="entry name" value="DUF3425"/>
</dbReference>
<dbReference type="AlphaFoldDB" id="A0AA38VLW7"/>
<proteinExistence type="predicted"/>
<dbReference type="Proteomes" id="UP001174691">
    <property type="component" value="Unassembled WGS sequence"/>
</dbReference>
<dbReference type="PANTHER" id="PTHR38116">
    <property type="entry name" value="CHROMOSOME 7, WHOLE GENOME SHOTGUN SEQUENCE"/>
    <property type="match status" value="1"/>
</dbReference>
<protein>
    <submittedName>
        <fullName evidence="1">Uncharacterized protein</fullName>
    </submittedName>
</protein>
<dbReference type="Pfam" id="PF11905">
    <property type="entry name" value="DUF3425"/>
    <property type="match status" value="1"/>
</dbReference>
<reference evidence="1" key="1">
    <citation type="submission" date="2022-07" db="EMBL/GenBank/DDBJ databases">
        <title>Fungi with potential for degradation of polypropylene.</title>
        <authorList>
            <person name="Gostincar C."/>
        </authorList>
    </citation>
    <scope>NUCLEOTIDE SEQUENCE</scope>
    <source>
        <strain evidence="1">EXF-13287</strain>
    </source>
</reference>
<organism evidence="1 2">
    <name type="scientific">Coniochaeta hoffmannii</name>
    <dbReference type="NCBI Taxonomy" id="91930"/>
    <lineage>
        <taxon>Eukaryota</taxon>
        <taxon>Fungi</taxon>
        <taxon>Dikarya</taxon>
        <taxon>Ascomycota</taxon>
        <taxon>Pezizomycotina</taxon>
        <taxon>Sordariomycetes</taxon>
        <taxon>Sordariomycetidae</taxon>
        <taxon>Coniochaetales</taxon>
        <taxon>Coniochaetaceae</taxon>
        <taxon>Coniochaeta</taxon>
    </lineage>
</organism>
<dbReference type="PANTHER" id="PTHR38116:SF1">
    <property type="entry name" value="BZIP DOMAIN-CONTAINING PROTEIN"/>
    <property type="match status" value="1"/>
</dbReference>
<name>A0AA38VLW7_9PEZI</name>
<sequence>MDRHPHNLLRPFPSVLDNNNHSPPVVTTTNHPIPKTHLLLTLSQYNVLRATLTNLSLLSLLPSLPPSCRAALSLVALLPTPSCPPPTFAPTPLQLSVPHDYWIDALPVPEMRDNLIRLQGEYDADELCADLCGGLYDGFDEVELRGILVWGEPWRGDGWEVTEGFARKWGVLLRGCGGLMEATNRYRAARGEGRLVVVEV</sequence>